<organism evidence="4 5">
    <name type="scientific">Vanrija pseudolonga</name>
    <dbReference type="NCBI Taxonomy" id="143232"/>
    <lineage>
        <taxon>Eukaryota</taxon>
        <taxon>Fungi</taxon>
        <taxon>Dikarya</taxon>
        <taxon>Basidiomycota</taxon>
        <taxon>Agaricomycotina</taxon>
        <taxon>Tremellomycetes</taxon>
        <taxon>Trichosporonales</taxon>
        <taxon>Trichosporonaceae</taxon>
        <taxon>Vanrija</taxon>
    </lineage>
</organism>
<feature type="transmembrane region" description="Helical" evidence="2">
    <location>
        <begin position="67"/>
        <end position="92"/>
    </location>
</feature>
<dbReference type="AlphaFoldDB" id="A0AAF0YI00"/>
<feature type="compositionally biased region" description="Basic and acidic residues" evidence="1">
    <location>
        <begin position="126"/>
        <end position="136"/>
    </location>
</feature>
<keyword evidence="2" id="KW-0812">Transmembrane</keyword>
<sequence length="198" mass="21290">MAELITVIAVATALTVAVSAPVPQDMSTSIAIIPPTTTTTTRTPTTTKTPLPPFPQVWKEASPGERFAYVLLFMSCAPTIFVIVLFLIALASKAVDACTFHRPEKAQDMEMTGAPANIKLDEAISEDKANERKSSNDNESTAAPSYRSNDVAPAYRSSWCESSASSEGRFDFCEVREGWPPEASRTGRPSQANIGVAM</sequence>
<name>A0AAF0YI00_9TREE</name>
<dbReference type="EMBL" id="CP086719">
    <property type="protein sequence ID" value="WOO84309.1"/>
    <property type="molecule type" value="Genomic_DNA"/>
</dbReference>
<feature type="chain" id="PRO_5042015009" evidence="3">
    <location>
        <begin position="20"/>
        <end position="198"/>
    </location>
</feature>
<dbReference type="RefSeq" id="XP_062630335.1">
    <property type="nucleotide sequence ID" value="XM_062774351.1"/>
</dbReference>
<evidence type="ECO:0000256" key="1">
    <source>
        <dbReference type="SAM" id="MobiDB-lite"/>
    </source>
</evidence>
<feature type="signal peptide" evidence="3">
    <location>
        <begin position="1"/>
        <end position="19"/>
    </location>
</feature>
<feature type="compositionally biased region" description="Low complexity" evidence="1">
    <location>
        <begin position="35"/>
        <end position="49"/>
    </location>
</feature>
<dbReference type="Proteomes" id="UP000827549">
    <property type="component" value="Chromosome 6"/>
</dbReference>
<evidence type="ECO:0000313" key="5">
    <source>
        <dbReference type="Proteomes" id="UP000827549"/>
    </source>
</evidence>
<protein>
    <submittedName>
        <fullName evidence="4">Uncharacterized protein</fullName>
    </submittedName>
</protein>
<keyword evidence="3" id="KW-0732">Signal</keyword>
<evidence type="ECO:0000256" key="2">
    <source>
        <dbReference type="SAM" id="Phobius"/>
    </source>
</evidence>
<evidence type="ECO:0000256" key="3">
    <source>
        <dbReference type="SAM" id="SignalP"/>
    </source>
</evidence>
<feature type="region of interest" description="Disordered" evidence="1">
    <location>
        <begin position="126"/>
        <end position="147"/>
    </location>
</feature>
<evidence type="ECO:0000313" key="4">
    <source>
        <dbReference type="EMBL" id="WOO84309.1"/>
    </source>
</evidence>
<reference evidence="4" key="1">
    <citation type="submission" date="2023-10" db="EMBL/GenBank/DDBJ databases">
        <authorList>
            <person name="Noh H."/>
        </authorList>
    </citation>
    <scope>NUCLEOTIDE SEQUENCE</scope>
    <source>
        <strain evidence="4">DUCC4014</strain>
    </source>
</reference>
<proteinExistence type="predicted"/>
<feature type="region of interest" description="Disordered" evidence="1">
    <location>
        <begin position="179"/>
        <end position="198"/>
    </location>
</feature>
<keyword evidence="5" id="KW-1185">Reference proteome</keyword>
<accession>A0AAF0YI00</accession>
<gene>
    <name evidence="4" type="ORF">LOC62_06G007827</name>
</gene>
<feature type="region of interest" description="Disordered" evidence="1">
    <location>
        <begin position="35"/>
        <end position="55"/>
    </location>
</feature>
<keyword evidence="2" id="KW-0472">Membrane</keyword>
<dbReference type="GeneID" id="87810998"/>
<feature type="compositionally biased region" description="Polar residues" evidence="1">
    <location>
        <begin position="187"/>
        <end position="198"/>
    </location>
</feature>
<keyword evidence="2" id="KW-1133">Transmembrane helix</keyword>
<feature type="compositionally biased region" description="Polar residues" evidence="1">
    <location>
        <begin position="137"/>
        <end position="147"/>
    </location>
</feature>